<protein>
    <submittedName>
        <fullName evidence="1">Uncharacterized protein</fullName>
    </submittedName>
</protein>
<organism evidence="1 2">
    <name type="scientific">Lupinus albus</name>
    <name type="common">White lupine</name>
    <name type="synonym">Lupinus termis</name>
    <dbReference type="NCBI Taxonomy" id="3870"/>
    <lineage>
        <taxon>Eukaryota</taxon>
        <taxon>Viridiplantae</taxon>
        <taxon>Streptophyta</taxon>
        <taxon>Embryophyta</taxon>
        <taxon>Tracheophyta</taxon>
        <taxon>Spermatophyta</taxon>
        <taxon>Magnoliopsida</taxon>
        <taxon>eudicotyledons</taxon>
        <taxon>Gunneridae</taxon>
        <taxon>Pentapetalae</taxon>
        <taxon>rosids</taxon>
        <taxon>fabids</taxon>
        <taxon>Fabales</taxon>
        <taxon>Fabaceae</taxon>
        <taxon>Papilionoideae</taxon>
        <taxon>50 kb inversion clade</taxon>
        <taxon>genistoids sensu lato</taxon>
        <taxon>core genistoids</taxon>
        <taxon>Genisteae</taxon>
        <taxon>Lupinus</taxon>
    </lineage>
</organism>
<evidence type="ECO:0000313" key="2">
    <source>
        <dbReference type="Proteomes" id="UP000447434"/>
    </source>
</evidence>
<evidence type="ECO:0000313" key="1">
    <source>
        <dbReference type="EMBL" id="KAE9586353.1"/>
    </source>
</evidence>
<keyword evidence="2" id="KW-1185">Reference proteome</keyword>
<sequence length="82" mass="10053">MFHVFLPTFRVYQDVVNEDYHKRVQIRMENPIHILHKDCRCIRYTDRHHWILIVPISRPESGLRNILRPYSQLMVTRPEVDL</sequence>
<dbReference type="EMBL" id="WOCE01000024">
    <property type="protein sequence ID" value="KAE9586353.1"/>
    <property type="molecule type" value="Genomic_DNA"/>
</dbReference>
<proteinExistence type="predicted"/>
<gene>
    <name evidence="1" type="ORF">Lalb_Chr24g0400971</name>
</gene>
<dbReference type="AlphaFoldDB" id="A0A6A4N0W7"/>
<reference evidence="2" key="1">
    <citation type="journal article" date="2020" name="Nat. Commun.">
        <title>Genome sequence of the cluster root forming white lupin.</title>
        <authorList>
            <person name="Hufnagel B."/>
            <person name="Marques A."/>
            <person name="Soriano A."/>
            <person name="Marques L."/>
            <person name="Divol F."/>
            <person name="Doumas P."/>
            <person name="Sallet E."/>
            <person name="Mancinotti D."/>
            <person name="Carrere S."/>
            <person name="Marande W."/>
            <person name="Arribat S."/>
            <person name="Keller J."/>
            <person name="Huneau C."/>
            <person name="Blein T."/>
            <person name="Aime D."/>
            <person name="Laguerre M."/>
            <person name="Taylor J."/>
            <person name="Schubert V."/>
            <person name="Nelson M."/>
            <person name="Geu-Flores F."/>
            <person name="Crespi M."/>
            <person name="Gallardo-Guerrero K."/>
            <person name="Delaux P.-M."/>
            <person name="Salse J."/>
            <person name="Berges H."/>
            <person name="Guyot R."/>
            <person name="Gouzy J."/>
            <person name="Peret B."/>
        </authorList>
    </citation>
    <scope>NUCLEOTIDE SEQUENCE [LARGE SCALE GENOMIC DNA]</scope>
    <source>
        <strain evidence="2">cv. Amiga</strain>
    </source>
</reference>
<accession>A0A6A4N0W7</accession>
<dbReference type="Proteomes" id="UP000447434">
    <property type="component" value="Chromosome 24"/>
</dbReference>
<name>A0A6A4N0W7_LUPAL</name>
<comment type="caution">
    <text evidence="1">The sequence shown here is derived from an EMBL/GenBank/DDBJ whole genome shotgun (WGS) entry which is preliminary data.</text>
</comment>